<dbReference type="AlphaFoldDB" id="A0A8J6CC18"/>
<evidence type="ECO:0000256" key="3">
    <source>
        <dbReference type="ARBA" id="ARBA00022603"/>
    </source>
</evidence>
<proteinExistence type="inferred from homology"/>
<dbReference type="Proteomes" id="UP000751190">
    <property type="component" value="Unassembled WGS sequence"/>
</dbReference>
<dbReference type="GO" id="GO:0032259">
    <property type="term" value="P:methylation"/>
    <property type="evidence" value="ECO:0007669"/>
    <property type="project" value="UniProtKB-KW"/>
</dbReference>
<dbReference type="Gene3D" id="3.40.50.150">
    <property type="entry name" value="Vaccinia Virus protein VP39"/>
    <property type="match status" value="1"/>
</dbReference>
<dbReference type="PANTHER" id="PTHR13600:SF21">
    <property type="entry name" value="LEUCINE CARBOXYL METHYLTRANSFERASE 1"/>
    <property type="match status" value="1"/>
</dbReference>
<feature type="binding site" evidence="7">
    <location>
        <begin position="158"/>
        <end position="159"/>
    </location>
    <ligand>
        <name>S-adenosyl-L-methionine</name>
        <dbReference type="ChEBI" id="CHEBI:59789"/>
    </ligand>
</feature>
<keyword evidence="4 6" id="KW-0808">Transferase</keyword>
<evidence type="ECO:0000256" key="2">
    <source>
        <dbReference type="ARBA" id="ARBA00010703"/>
    </source>
</evidence>
<reference evidence="9" key="1">
    <citation type="submission" date="2021-05" db="EMBL/GenBank/DDBJ databases">
        <title>The genome of the haptophyte Pavlova lutheri (Diacronema luteri, Pavlovales) - a model for lipid biosynthesis in eukaryotic algae.</title>
        <authorList>
            <person name="Hulatt C.J."/>
            <person name="Posewitz M.C."/>
        </authorList>
    </citation>
    <scope>NUCLEOTIDE SEQUENCE</scope>
    <source>
        <strain evidence="9">NIVA-4/92</strain>
    </source>
</reference>
<dbReference type="OMA" id="IIYEPIR"/>
<evidence type="ECO:0000256" key="8">
    <source>
        <dbReference type="SAM" id="MobiDB-lite"/>
    </source>
</evidence>
<evidence type="ECO:0000313" key="10">
    <source>
        <dbReference type="Proteomes" id="UP000751190"/>
    </source>
</evidence>
<comment type="similarity">
    <text evidence="2 6">Belongs to the methyltransferase superfamily. LCMT family.</text>
</comment>
<dbReference type="InterPro" id="IPR007213">
    <property type="entry name" value="Ppm1/Ppm2/Tcmp"/>
</dbReference>
<gene>
    <name evidence="9" type="ORF">KFE25_000410</name>
</gene>
<dbReference type="InterPro" id="IPR029063">
    <property type="entry name" value="SAM-dependent_MTases_sf"/>
</dbReference>
<evidence type="ECO:0000256" key="4">
    <source>
        <dbReference type="ARBA" id="ARBA00022679"/>
    </source>
</evidence>
<evidence type="ECO:0000256" key="7">
    <source>
        <dbReference type="PIRSR" id="PIRSR016305-1"/>
    </source>
</evidence>
<dbReference type="PIRSF" id="PIRSF016305">
    <property type="entry name" value="LCM_mtfrase"/>
    <property type="match status" value="1"/>
</dbReference>
<keyword evidence="10" id="KW-1185">Reference proteome</keyword>
<name>A0A8J6CC18_DIALT</name>
<dbReference type="PANTHER" id="PTHR13600">
    <property type="entry name" value="LEUCINE CARBOXYL METHYLTRANSFERASE"/>
    <property type="match status" value="1"/>
</dbReference>
<sequence>MHAVADTSNTAAISKRCAAQLGYVDDPFACWFDRSHTRCAPIINRGTFVRVAAIDAVCDQFAPPARAPGDDDLGAVERQILSLGAGLDTRAWRMRHAGCRLARYVEVDLPAVCDRKLHVLRGQRARDARGASAAPAADDAEGAACLLASRADALVSADLSNLDSLRAALLEARFDPRLPTLVLIECVLVYMAPDAGSALLRFLAGYLSDAACLAYEMIRPDDAFGRQMRANLEARGLRIPGIDGCTDTRAHEARFAQCGWSGCRAVDMLHWYEHVLPRAERQRVERVEWLDELEEWKLLLSHYCFVLAALPHEVGAHSGWAAGLDWATARPAIGADVAPPPPPRAAAPPATSIAASCGRSANDRPDRAPLPTNESASERE</sequence>
<feature type="binding site" evidence="7">
    <location>
        <position position="84"/>
    </location>
    <ligand>
        <name>S-adenosyl-L-methionine</name>
        <dbReference type="ChEBI" id="CHEBI:59789"/>
    </ligand>
</feature>
<comment type="catalytic activity">
    <reaction evidence="1 6">
        <text>[phosphatase 2A protein]-C-terminal L-leucine + S-adenosyl-L-methionine = [phosphatase 2A protein]-C-terminal L-leucine methyl ester + S-adenosyl-L-homocysteine</text>
        <dbReference type="Rhea" id="RHEA:48544"/>
        <dbReference type="Rhea" id="RHEA-COMP:12134"/>
        <dbReference type="Rhea" id="RHEA-COMP:12135"/>
        <dbReference type="ChEBI" id="CHEBI:57856"/>
        <dbReference type="ChEBI" id="CHEBI:59789"/>
        <dbReference type="ChEBI" id="CHEBI:90516"/>
        <dbReference type="ChEBI" id="CHEBI:90517"/>
        <dbReference type="EC" id="2.1.1.233"/>
    </reaction>
</comment>
<feature type="binding site" evidence="7">
    <location>
        <position position="185"/>
    </location>
    <ligand>
        <name>S-adenosyl-L-methionine</name>
        <dbReference type="ChEBI" id="CHEBI:59789"/>
    </ligand>
</feature>
<keyword evidence="3 6" id="KW-0489">Methyltransferase</keyword>
<dbReference type="OrthoDB" id="203237at2759"/>
<evidence type="ECO:0000313" key="9">
    <source>
        <dbReference type="EMBL" id="KAG8467094.1"/>
    </source>
</evidence>
<keyword evidence="5 6" id="KW-0949">S-adenosyl-L-methionine</keyword>
<organism evidence="9 10">
    <name type="scientific">Diacronema lutheri</name>
    <name type="common">Unicellular marine alga</name>
    <name type="synonym">Monochrysis lutheri</name>
    <dbReference type="NCBI Taxonomy" id="2081491"/>
    <lineage>
        <taxon>Eukaryota</taxon>
        <taxon>Haptista</taxon>
        <taxon>Haptophyta</taxon>
        <taxon>Pavlovophyceae</taxon>
        <taxon>Pavlovales</taxon>
        <taxon>Pavlovaceae</taxon>
        <taxon>Diacronema</taxon>
    </lineage>
</organism>
<comment type="function">
    <text evidence="6">Methylates the carboxyl group of the C-terminal leucine residue of protein phosphatase 2A catalytic subunits to form alpha-leucine ester residues.</text>
</comment>
<evidence type="ECO:0000256" key="1">
    <source>
        <dbReference type="ARBA" id="ARBA00000724"/>
    </source>
</evidence>
<dbReference type="EMBL" id="JAGTXO010000006">
    <property type="protein sequence ID" value="KAG8467094.1"/>
    <property type="molecule type" value="Genomic_DNA"/>
</dbReference>
<feature type="region of interest" description="Disordered" evidence="8">
    <location>
        <begin position="335"/>
        <end position="380"/>
    </location>
</feature>
<dbReference type="InterPro" id="IPR016651">
    <property type="entry name" value="LCMT1"/>
</dbReference>
<accession>A0A8J6CC18</accession>
<feature type="binding site" evidence="7">
    <location>
        <position position="50"/>
    </location>
    <ligand>
        <name>S-adenosyl-L-methionine</name>
        <dbReference type="ChEBI" id="CHEBI:59789"/>
    </ligand>
</feature>
<dbReference type="SUPFAM" id="SSF53335">
    <property type="entry name" value="S-adenosyl-L-methionine-dependent methyltransferases"/>
    <property type="match status" value="1"/>
</dbReference>
<dbReference type="GO" id="GO:0018423">
    <property type="term" value="F:protein C-terminal leucine carboxyl O-methyltransferase activity"/>
    <property type="evidence" value="ECO:0007669"/>
    <property type="project" value="UniProtKB-EC"/>
</dbReference>
<evidence type="ECO:0000256" key="6">
    <source>
        <dbReference type="PIRNR" id="PIRNR016305"/>
    </source>
</evidence>
<comment type="caution">
    <text evidence="9">The sequence shown here is derived from an EMBL/GenBank/DDBJ whole genome shotgun (WGS) entry which is preliminary data.</text>
</comment>
<dbReference type="EC" id="2.1.1.233" evidence="6"/>
<evidence type="ECO:0000256" key="5">
    <source>
        <dbReference type="ARBA" id="ARBA00022691"/>
    </source>
</evidence>
<protein>
    <recommendedName>
        <fullName evidence="6">Leucine carboxyl methyltransferase 1</fullName>
        <ecNumber evidence="6">2.1.1.233</ecNumber>
    </recommendedName>
</protein>
<dbReference type="Pfam" id="PF04072">
    <property type="entry name" value="LCM"/>
    <property type="match status" value="1"/>
</dbReference>